<evidence type="ECO:0000259" key="2">
    <source>
        <dbReference type="Pfam" id="PF13478"/>
    </source>
</evidence>
<evidence type="ECO:0000259" key="1">
    <source>
        <dbReference type="Pfam" id="PF02625"/>
    </source>
</evidence>
<dbReference type="Gene3D" id="3.40.50.720">
    <property type="entry name" value="NAD(P)-binding Rossmann-like Domain"/>
    <property type="match status" value="1"/>
</dbReference>
<evidence type="ECO:0000313" key="4">
    <source>
        <dbReference type="Proteomes" id="UP000276055"/>
    </source>
</evidence>
<dbReference type="OrthoDB" id="9815497at2"/>
<dbReference type="Pfam" id="PF13478">
    <property type="entry name" value="XdhC_C"/>
    <property type="match status" value="1"/>
</dbReference>
<dbReference type="InterPro" id="IPR003777">
    <property type="entry name" value="XdhC_CoxI"/>
</dbReference>
<feature type="domain" description="XdhC- CoxI" evidence="1">
    <location>
        <begin position="14"/>
        <end position="78"/>
    </location>
</feature>
<protein>
    <submittedName>
        <fullName evidence="3">Xanthine dehydrogenase accessory factor</fullName>
    </submittedName>
</protein>
<dbReference type="InterPro" id="IPR052698">
    <property type="entry name" value="MoCofactor_Util/Proc"/>
</dbReference>
<proteinExistence type="predicted"/>
<name>A0A495EPG7_9MICC</name>
<dbReference type="Pfam" id="PF02625">
    <property type="entry name" value="XdhC_CoxI"/>
    <property type="match status" value="2"/>
</dbReference>
<dbReference type="EMBL" id="RBIR01000005">
    <property type="protein sequence ID" value="RKR18900.1"/>
    <property type="molecule type" value="Genomic_DNA"/>
</dbReference>
<dbReference type="PANTHER" id="PTHR30388:SF4">
    <property type="entry name" value="MOLYBDENUM COFACTOR INSERTION CHAPERONE PAOD"/>
    <property type="match status" value="1"/>
</dbReference>
<feature type="domain" description="XdhC- CoxI" evidence="1">
    <location>
        <begin position="119"/>
        <end position="180"/>
    </location>
</feature>
<dbReference type="PANTHER" id="PTHR30388">
    <property type="entry name" value="ALDEHYDE OXIDOREDUCTASE MOLYBDENUM COFACTOR ASSEMBLY PROTEIN"/>
    <property type="match status" value="1"/>
</dbReference>
<comment type="caution">
    <text evidence="3">The sequence shown here is derived from an EMBL/GenBank/DDBJ whole genome shotgun (WGS) entry which is preliminary data.</text>
</comment>
<dbReference type="Proteomes" id="UP000276055">
    <property type="component" value="Unassembled WGS sequence"/>
</dbReference>
<evidence type="ECO:0000313" key="3">
    <source>
        <dbReference type="EMBL" id="RKR18900.1"/>
    </source>
</evidence>
<feature type="domain" description="XdhC Rossmann" evidence="2">
    <location>
        <begin position="203"/>
        <end position="349"/>
    </location>
</feature>
<reference evidence="3 4" key="1">
    <citation type="submission" date="2018-10" db="EMBL/GenBank/DDBJ databases">
        <title>Genomic Encyclopedia of Type Strains, Phase IV (KMG-IV): sequencing the most valuable type-strain genomes for metagenomic binning, comparative biology and taxonomic classification.</title>
        <authorList>
            <person name="Goeker M."/>
        </authorList>
    </citation>
    <scope>NUCLEOTIDE SEQUENCE [LARGE SCALE GENOMIC DNA]</scope>
    <source>
        <strain evidence="3 4">DSM 25586</strain>
    </source>
</reference>
<dbReference type="RefSeq" id="WP_120954310.1">
    <property type="nucleotide sequence ID" value="NZ_RBIR01000005.1"/>
</dbReference>
<gene>
    <name evidence="3" type="ORF">C8D78_2641</name>
</gene>
<dbReference type="AlphaFoldDB" id="A0A495EPG7"/>
<dbReference type="InterPro" id="IPR027051">
    <property type="entry name" value="XdhC_Rossmann_dom"/>
</dbReference>
<organism evidence="3 4">
    <name type="scientific">Arthrobacter oryzae</name>
    <dbReference type="NCBI Taxonomy" id="409290"/>
    <lineage>
        <taxon>Bacteria</taxon>
        <taxon>Bacillati</taxon>
        <taxon>Actinomycetota</taxon>
        <taxon>Actinomycetes</taxon>
        <taxon>Micrococcales</taxon>
        <taxon>Micrococcaceae</taxon>
        <taxon>Arthrobacter</taxon>
    </lineage>
</organism>
<accession>A0A495EPG7</accession>
<sequence length="388" mass="41246">MREVLDDLVAAIVAGHTVGLGTVVRTFRSAPRPAGAAMMVDADGRAVGSVSGGCVEGALYELATEVVQTGRPVLQRYGISDDAAFEVGLTCGGILDIFVEPVSTQIFPQLPQVAEDVGAGRPVAVVTVIEHPDPAWLGRHLVVRPDGFAGSLGSDRADHAVCDDVQGLLAAGRNATLMYGPDGQRRGEGMRVFALSFAPQPRMLVFGAIDFAAAVAKQGSFLGYRVTVCDARAVFATAARFPQADEVVVEWPHRYLQAQISAGLVDERTVICVLTHDPKFDVPLLELALRHDVAYVGAMGSRRTHHDRLERLREAGLTEAEVAKLSSPIGLDLGSRTPEETAVSIAAEIIALHWGGGGERLSSMDARIHHEPVADAEHEDAGHKHNSP</sequence>